<reference evidence="1 2" key="1">
    <citation type="submission" date="2016-12" db="EMBL/GenBank/DDBJ databases">
        <title>Genome sequencing of Methylocaldum marinum.</title>
        <authorList>
            <person name="Takeuchi M."/>
            <person name="Kamagata Y."/>
            <person name="Hiraoka S."/>
            <person name="Oshima K."/>
            <person name="Hattori M."/>
            <person name="Iwasaki W."/>
        </authorList>
    </citation>
    <scope>NUCLEOTIDE SEQUENCE [LARGE SCALE GENOMIC DNA]</scope>
    <source>
        <strain evidence="1 2">S8</strain>
    </source>
</reference>
<proteinExistence type="predicted"/>
<evidence type="ECO:0000313" key="1">
    <source>
        <dbReference type="EMBL" id="BBA33081.1"/>
    </source>
</evidence>
<dbReference type="AlphaFoldDB" id="A0A250KQ27"/>
<gene>
    <name evidence="1" type="ORF">sS8_1119</name>
</gene>
<dbReference type="Proteomes" id="UP000266313">
    <property type="component" value="Chromosome"/>
</dbReference>
<protein>
    <submittedName>
        <fullName evidence="1">Uncharacterized protein</fullName>
    </submittedName>
</protein>
<organism evidence="1 2">
    <name type="scientific">Methylocaldum marinum</name>
    <dbReference type="NCBI Taxonomy" id="1432792"/>
    <lineage>
        <taxon>Bacteria</taxon>
        <taxon>Pseudomonadati</taxon>
        <taxon>Pseudomonadota</taxon>
        <taxon>Gammaproteobacteria</taxon>
        <taxon>Methylococcales</taxon>
        <taxon>Methylococcaceae</taxon>
        <taxon>Methylocaldum</taxon>
    </lineage>
</organism>
<keyword evidence="2" id="KW-1185">Reference proteome</keyword>
<dbReference type="KEGG" id="mmai:sS8_1119"/>
<sequence length="135" mass="15078">MNTNVSTSIMRNRTQLLLLVLIALVSTDLFLRLKTPPEVPKRETVGVTVPEGVDIRNTRKCNNPEECDNELRQQGFVTTDEKSVSVSVQTLQKDANSVYCVWRIDMGGQIYLVPKPPIYYPNTNVCPAGMIKVPG</sequence>
<dbReference type="RefSeq" id="WP_145986423.1">
    <property type="nucleotide sequence ID" value="NZ_AP017928.1"/>
</dbReference>
<dbReference type="EMBL" id="AP017928">
    <property type="protein sequence ID" value="BBA33081.1"/>
    <property type="molecule type" value="Genomic_DNA"/>
</dbReference>
<name>A0A250KQ27_9GAMM</name>
<evidence type="ECO:0000313" key="2">
    <source>
        <dbReference type="Proteomes" id="UP000266313"/>
    </source>
</evidence>
<accession>A0A250KQ27</accession>